<evidence type="ECO:0000313" key="2">
    <source>
        <dbReference type="EMBL" id="MBA6152093.1"/>
    </source>
</evidence>
<dbReference type="RefSeq" id="WP_182203235.1">
    <property type="nucleotide sequence ID" value="NZ_JACGLT010000003.1"/>
</dbReference>
<evidence type="ECO:0008006" key="4">
    <source>
        <dbReference type="Google" id="ProtNLM"/>
    </source>
</evidence>
<dbReference type="Proteomes" id="UP000541857">
    <property type="component" value="Unassembled WGS sequence"/>
</dbReference>
<dbReference type="EMBL" id="JACGLT010000003">
    <property type="protein sequence ID" value="MBA6152093.1"/>
    <property type="molecule type" value="Genomic_DNA"/>
</dbReference>
<comment type="caution">
    <text evidence="2">The sequence shown here is derived from an EMBL/GenBank/DDBJ whole genome shotgun (WGS) entry which is preliminary data.</text>
</comment>
<name>A0A7W2M3L6_9FLAO</name>
<evidence type="ECO:0000256" key="1">
    <source>
        <dbReference type="ARBA" id="ARBA00022737"/>
    </source>
</evidence>
<accession>A0A7W2M3L6</accession>
<sequence>MKKLSFITLVLFITTGFAQKIDLINAPKNPVAYNYKKEHFDLKGPVYSFKNKVFSKAGLLIFDNVFGGNSFYYDANGRLTHTSEGNEFKYGSNGYIESYTYASLGIKTTQYFYNDKGLLVAEKFDKASKTNDYEYTYDSQDRVIKSYRNDNNYTTYAYEKRGDDLIIQENDVRDGLATLKTLKYTKGIQVSYDDVLMSTYNKMDAYGNWTKDYSPVIFYDDLKSNGNVFTMIYTKQNNYTIDKLMDCEFFLNGKQTDAIYRRSSKANEVIIYNPFDEKYYIIKNAVDDSRSGQVQAFTEVIISTPTYLEFIESSSYKLVHRGAEYQNNLYLRSGSLVVRTYQNNYIVYDKFADKTFFAPYDPDENFNIYGLKNVEGTNIIYIRKNKENGFIAFDRGKPVESTYTFGYDGNDGVLYNGQTPEYYLPQLKTSSVGVVHPGRKYNASTDKRAGTDYSNTATSTSSTSACITGNCTEGFGEIKTQHATLTGFFSGGKANGYGKEVYSDGTGYYQGEFVSGERHGFGMYTWNSDQSYYIGQWKEGQLHGYGYLKKGTQVLQAGYYENGKLTRNLLSQDYINQRAVGNCIGDCQNGFGYYQFSNNDKYVGFFTNGQFNHIGAYTWVSGDVFIGNIRNSEFSGQGILYYKSLMTTYYGNLSNATRQGMGVYYNKSGNIESKGYWDKGILKTSF</sequence>
<dbReference type="InterPro" id="IPR003409">
    <property type="entry name" value="MORN"/>
</dbReference>
<organism evidence="2 3">
    <name type="scientific">Gelidibacter maritimus</name>
    <dbReference type="NCBI Taxonomy" id="2761487"/>
    <lineage>
        <taxon>Bacteria</taxon>
        <taxon>Pseudomonadati</taxon>
        <taxon>Bacteroidota</taxon>
        <taxon>Flavobacteriia</taxon>
        <taxon>Flavobacteriales</taxon>
        <taxon>Flavobacteriaceae</taxon>
        <taxon>Gelidibacter</taxon>
    </lineage>
</organism>
<gene>
    <name evidence="2" type="ORF">H3Z82_05070</name>
</gene>
<proteinExistence type="predicted"/>
<dbReference type="SMART" id="SM00698">
    <property type="entry name" value="MORN"/>
    <property type="match status" value="6"/>
</dbReference>
<keyword evidence="3" id="KW-1185">Reference proteome</keyword>
<dbReference type="PANTHER" id="PTHR23084">
    <property type="entry name" value="PHOSPHATIDYLINOSITOL-4-PHOSPHATE 5-KINASE RELATED"/>
    <property type="match status" value="1"/>
</dbReference>
<keyword evidence="1" id="KW-0677">Repeat</keyword>
<evidence type="ECO:0000313" key="3">
    <source>
        <dbReference type="Proteomes" id="UP000541857"/>
    </source>
</evidence>
<dbReference type="Gene3D" id="2.20.110.10">
    <property type="entry name" value="Histone H3 K4-specific methyltransferase SET7/9 N-terminal domain"/>
    <property type="match status" value="1"/>
</dbReference>
<dbReference type="AlphaFoldDB" id="A0A7W2M3L6"/>
<dbReference type="SUPFAM" id="SSF82185">
    <property type="entry name" value="Histone H3 K4-specific methyltransferase SET7/9 N-terminal domain"/>
    <property type="match status" value="2"/>
</dbReference>
<dbReference type="Pfam" id="PF02493">
    <property type="entry name" value="MORN"/>
    <property type="match status" value="4"/>
</dbReference>
<reference evidence="2 3" key="1">
    <citation type="submission" date="2020-07" db="EMBL/GenBank/DDBJ databases">
        <title>Bacterium isolated from marine sediment.</title>
        <authorList>
            <person name="Shang D."/>
        </authorList>
    </citation>
    <scope>NUCLEOTIDE SEQUENCE [LARGE SCALE GENOMIC DNA]</scope>
    <source>
        <strain evidence="2 3">F6074</strain>
    </source>
</reference>
<dbReference type="PANTHER" id="PTHR23084:SF263">
    <property type="entry name" value="MORN REPEAT-CONTAINING PROTEIN 1"/>
    <property type="match status" value="1"/>
</dbReference>
<protein>
    <recommendedName>
        <fullName evidence="4">Antitoxin component YwqK of YwqJK toxin-antitoxin module</fullName>
    </recommendedName>
</protein>